<gene>
    <name evidence="1" type="ORF">AFUS01_LOCUS42973</name>
</gene>
<proteinExistence type="predicted"/>
<reference evidence="1" key="1">
    <citation type="submission" date="2021-06" db="EMBL/GenBank/DDBJ databases">
        <authorList>
            <person name="Hodson N. C."/>
            <person name="Mongue J. A."/>
            <person name="Jaron S. K."/>
        </authorList>
    </citation>
    <scope>NUCLEOTIDE SEQUENCE</scope>
</reference>
<dbReference type="AlphaFoldDB" id="A0A8J2LL92"/>
<dbReference type="EMBL" id="CAJVCH010569847">
    <property type="protein sequence ID" value="CAG7833336.1"/>
    <property type="molecule type" value="Genomic_DNA"/>
</dbReference>
<name>A0A8J2LL92_9HEXA</name>
<protein>
    <submittedName>
        <fullName evidence="1">Uncharacterized protein</fullName>
    </submittedName>
</protein>
<accession>A0A8J2LL92</accession>
<sequence length="69" mass="8077">MKINCKTILPRSHYHVLTSLNKLFVSTQPMQHFCLYAKSSGDHKETFGFQPTEIILSICRYPQDFEFLP</sequence>
<keyword evidence="2" id="KW-1185">Reference proteome</keyword>
<evidence type="ECO:0000313" key="1">
    <source>
        <dbReference type="EMBL" id="CAG7833336.1"/>
    </source>
</evidence>
<organism evidence="1 2">
    <name type="scientific">Allacma fusca</name>
    <dbReference type="NCBI Taxonomy" id="39272"/>
    <lineage>
        <taxon>Eukaryota</taxon>
        <taxon>Metazoa</taxon>
        <taxon>Ecdysozoa</taxon>
        <taxon>Arthropoda</taxon>
        <taxon>Hexapoda</taxon>
        <taxon>Collembola</taxon>
        <taxon>Symphypleona</taxon>
        <taxon>Sminthuridae</taxon>
        <taxon>Allacma</taxon>
    </lineage>
</organism>
<comment type="caution">
    <text evidence="1">The sequence shown here is derived from an EMBL/GenBank/DDBJ whole genome shotgun (WGS) entry which is preliminary data.</text>
</comment>
<dbReference type="Proteomes" id="UP000708208">
    <property type="component" value="Unassembled WGS sequence"/>
</dbReference>
<evidence type="ECO:0000313" key="2">
    <source>
        <dbReference type="Proteomes" id="UP000708208"/>
    </source>
</evidence>